<protein>
    <recommendedName>
        <fullName evidence="9">Branched-chain amino acid transport system carrier protein</fullName>
    </recommendedName>
</protein>
<evidence type="ECO:0000256" key="3">
    <source>
        <dbReference type="ARBA" id="ARBA00022448"/>
    </source>
</evidence>
<comment type="caution">
    <text evidence="10">The sequence shown here is derived from an EMBL/GenBank/DDBJ whole genome shotgun (WGS) entry which is preliminary data.</text>
</comment>
<sequence>MNKRYYIVMGFALFSTFFGAGNLIFPIYLGRQAAQGWLMCMAGFLLTGVGIPILGVIASAKAGKSVEDLTRHVGRNFGKYLGTVIMLIIGPIFAVPRTGATVYEMAVLPAFPQASKLIVLGAYFIVTFLIIVNKGKVMDKIGKVLTPVLLTVIFVIIAKGVFMLGGEFTPIFSAQQFSIGFKEGYQTMDALGSILMGGFAIGMLMDKGILDRDEQFKISAKAGIVAAIGLSLVYGGLIFVGANLTGVQEASRTDLFVMAVDRILGQKGKIIMSLTVMLACLTTSAGLTAMAGDFFSNISNGRLPYKWVVAVCAVVSFALSNLGVDAIVGLAVPILLVVYPVVISIVIMSVFDNIIPNKRAYRAAMAVVMPIGTAQALSSVGIEFLDASSVLAHLPLSEFGLEWFLPCTAVVLIFSLVRDKESLRLR</sequence>
<evidence type="ECO:0000256" key="2">
    <source>
        <dbReference type="ARBA" id="ARBA00008540"/>
    </source>
</evidence>
<proteinExistence type="inferred from homology"/>
<evidence type="ECO:0000256" key="1">
    <source>
        <dbReference type="ARBA" id="ARBA00004651"/>
    </source>
</evidence>
<dbReference type="GO" id="GO:0015818">
    <property type="term" value="P:isoleucine transport"/>
    <property type="evidence" value="ECO:0007669"/>
    <property type="project" value="TreeGrafter"/>
</dbReference>
<accession>A0A069RAB9</accession>
<dbReference type="PANTHER" id="PTHR30588">
    <property type="entry name" value="BRANCHED-CHAIN AMINO ACID TRANSPORT SYSTEM 2 CARRIER PROTEIN"/>
    <property type="match status" value="1"/>
</dbReference>
<dbReference type="RefSeq" id="WP_038267780.1">
    <property type="nucleotide sequence ID" value="NZ_FSRH01000003.1"/>
</dbReference>
<comment type="similarity">
    <text evidence="2 9">Belongs to the branched chain amino acid transporter family.</text>
</comment>
<evidence type="ECO:0000313" key="11">
    <source>
        <dbReference type="Proteomes" id="UP000027946"/>
    </source>
</evidence>
<keyword evidence="4" id="KW-1003">Cell membrane</keyword>
<keyword evidence="6 9" id="KW-0029">Amino-acid transport</keyword>
<feature type="transmembrane region" description="Helical" evidence="9">
    <location>
        <begin position="144"/>
        <end position="164"/>
    </location>
</feature>
<dbReference type="GO" id="GO:0015188">
    <property type="term" value="F:L-isoleucine transmembrane transporter activity"/>
    <property type="evidence" value="ECO:0007669"/>
    <property type="project" value="TreeGrafter"/>
</dbReference>
<dbReference type="EMBL" id="JJMM01000026">
    <property type="protein sequence ID" value="KDR94019.1"/>
    <property type="molecule type" value="Genomic_DNA"/>
</dbReference>
<feature type="transmembrane region" description="Helical" evidence="9">
    <location>
        <begin position="400"/>
        <end position="417"/>
    </location>
</feature>
<keyword evidence="5 9" id="KW-0812">Transmembrane</keyword>
<gene>
    <name evidence="10" type="primary">braB1</name>
    <name evidence="10" type="ORF">CLIT_23c02910</name>
</gene>
<feature type="transmembrane region" description="Helical" evidence="9">
    <location>
        <begin position="330"/>
        <end position="351"/>
    </location>
</feature>
<feature type="transmembrane region" description="Helical" evidence="9">
    <location>
        <begin position="190"/>
        <end position="210"/>
    </location>
</feature>
<organism evidence="10 11">
    <name type="scientific">Peptoclostridium litorale DSM 5388</name>
    <dbReference type="NCBI Taxonomy" id="1121324"/>
    <lineage>
        <taxon>Bacteria</taxon>
        <taxon>Bacillati</taxon>
        <taxon>Bacillota</taxon>
        <taxon>Clostridia</taxon>
        <taxon>Peptostreptococcales</taxon>
        <taxon>Peptoclostridiaceae</taxon>
        <taxon>Peptoclostridium</taxon>
    </lineage>
</organism>
<name>A0A069RAB9_PEPLI</name>
<dbReference type="Proteomes" id="UP000027946">
    <property type="component" value="Unassembled WGS sequence"/>
</dbReference>
<dbReference type="OrthoDB" id="9783920at2"/>
<reference evidence="10 11" key="1">
    <citation type="submission" date="2014-03" db="EMBL/GenBank/DDBJ databases">
        <title>Genome sequence of Clostridium litorale W6, DSM 5388.</title>
        <authorList>
            <person name="Poehlein A."/>
            <person name="Jagirdar A."/>
            <person name="Khonsari B."/>
            <person name="Chibani C.M."/>
            <person name="Gutierrez Gutierrez D.A."/>
            <person name="Davydova E."/>
            <person name="Alghaithi H.S."/>
            <person name="Nair K.P."/>
            <person name="Dhamotharan K."/>
            <person name="Chandran L."/>
            <person name="G W."/>
            <person name="Daniel R."/>
        </authorList>
    </citation>
    <scope>NUCLEOTIDE SEQUENCE [LARGE SCALE GENOMIC DNA]</scope>
    <source>
        <strain evidence="10 11">W6</strain>
    </source>
</reference>
<dbReference type="AlphaFoldDB" id="A0A069RAB9"/>
<keyword evidence="8 9" id="KW-0472">Membrane</keyword>
<evidence type="ECO:0000256" key="6">
    <source>
        <dbReference type="ARBA" id="ARBA00022970"/>
    </source>
</evidence>
<feature type="transmembrane region" description="Helical" evidence="9">
    <location>
        <begin position="114"/>
        <end position="132"/>
    </location>
</feature>
<keyword evidence="11" id="KW-1185">Reference proteome</keyword>
<feature type="transmembrane region" description="Helical" evidence="9">
    <location>
        <begin position="307"/>
        <end position="324"/>
    </location>
</feature>
<dbReference type="Pfam" id="PF05525">
    <property type="entry name" value="Branch_AA_trans"/>
    <property type="match status" value="1"/>
</dbReference>
<evidence type="ECO:0000256" key="8">
    <source>
        <dbReference type="ARBA" id="ARBA00023136"/>
    </source>
</evidence>
<feature type="transmembrane region" description="Helical" evidence="9">
    <location>
        <begin position="270"/>
        <end position="295"/>
    </location>
</feature>
<evidence type="ECO:0000313" key="10">
    <source>
        <dbReference type="EMBL" id="KDR94019.1"/>
    </source>
</evidence>
<keyword evidence="7 9" id="KW-1133">Transmembrane helix</keyword>
<evidence type="ECO:0000256" key="4">
    <source>
        <dbReference type="ARBA" id="ARBA00022475"/>
    </source>
</evidence>
<keyword evidence="3 9" id="KW-0813">Transport</keyword>
<evidence type="ECO:0000256" key="5">
    <source>
        <dbReference type="ARBA" id="ARBA00022692"/>
    </source>
</evidence>
<comment type="subcellular location">
    <subcellularLocation>
        <location evidence="1 9">Cell membrane</location>
        <topology evidence="1 9">Multi-pass membrane protein</topology>
    </subcellularLocation>
</comment>
<evidence type="ECO:0000256" key="7">
    <source>
        <dbReference type="ARBA" id="ARBA00022989"/>
    </source>
</evidence>
<feature type="transmembrane region" description="Helical" evidence="9">
    <location>
        <begin position="363"/>
        <end position="380"/>
    </location>
</feature>
<dbReference type="PANTHER" id="PTHR30588:SF0">
    <property type="entry name" value="BRANCHED-CHAIN AMINO ACID PERMEASE BRNQ"/>
    <property type="match status" value="1"/>
</dbReference>
<feature type="transmembrane region" description="Helical" evidence="9">
    <location>
        <begin position="7"/>
        <end position="29"/>
    </location>
</feature>
<feature type="transmembrane region" description="Helical" evidence="9">
    <location>
        <begin position="222"/>
        <end position="242"/>
    </location>
</feature>
<dbReference type="GO" id="GO:0015190">
    <property type="term" value="F:L-leucine transmembrane transporter activity"/>
    <property type="evidence" value="ECO:0007669"/>
    <property type="project" value="TreeGrafter"/>
</dbReference>
<dbReference type="eggNOG" id="COG1114">
    <property type="taxonomic scope" value="Bacteria"/>
</dbReference>
<dbReference type="GO" id="GO:0015820">
    <property type="term" value="P:L-leucine transport"/>
    <property type="evidence" value="ECO:0007669"/>
    <property type="project" value="TreeGrafter"/>
</dbReference>
<evidence type="ECO:0000256" key="9">
    <source>
        <dbReference type="RuleBase" id="RU362122"/>
    </source>
</evidence>
<dbReference type="InterPro" id="IPR004685">
    <property type="entry name" value="Brnchd-chn_aa_trnsp_Livcs"/>
</dbReference>
<dbReference type="GO" id="GO:0005886">
    <property type="term" value="C:plasma membrane"/>
    <property type="evidence" value="ECO:0007669"/>
    <property type="project" value="UniProtKB-SubCell"/>
</dbReference>
<comment type="function">
    <text evidence="9">Component of the transport system for branched-chain amino acids.</text>
</comment>
<dbReference type="NCBIfam" id="TIGR00796">
    <property type="entry name" value="livcs"/>
    <property type="match status" value="1"/>
</dbReference>
<dbReference type="GO" id="GO:0005304">
    <property type="term" value="F:L-valine transmembrane transporter activity"/>
    <property type="evidence" value="ECO:0007669"/>
    <property type="project" value="TreeGrafter"/>
</dbReference>
<feature type="transmembrane region" description="Helical" evidence="9">
    <location>
        <begin position="35"/>
        <end position="57"/>
    </location>
</feature>
<feature type="transmembrane region" description="Helical" evidence="9">
    <location>
        <begin position="77"/>
        <end position="94"/>
    </location>
</feature>